<evidence type="ECO:0000256" key="4">
    <source>
        <dbReference type="ARBA" id="ARBA00022475"/>
    </source>
</evidence>
<reference evidence="12 13" key="1">
    <citation type="submission" date="2017-08" db="EMBL/GenBank/DDBJ databases">
        <title>Halovibrio sewagensis sp. nov., isolated from wastewater of high salinity.</title>
        <authorList>
            <person name="Dong X."/>
            <person name="Zhang G."/>
        </authorList>
    </citation>
    <scope>NUCLEOTIDE SEQUENCE [LARGE SCALE GENOMIC DNA]</scope>
    <source>
        <strain evidence="12 13">YL5-2</strain>
    </source>
</reference>
<dbReference type="Proteomes" id="UP000218896">
    <property type="component" value="Unassembled WGS sequence"/>
</dbReference>
<evidence type="ECO:0000313" key="12">
    <source>
        <dbReference type="EMBL" id="PAU82235.1"/>
    </source>
</evidence>
<feature type="compositionally biased region" description="Acidic residues" evidence="11">
    <location>
        <begin position="161"/>
        <end position="176"/>
    </location>
</feature>
<evidence type="ECO:0000256" key="5">
    <source>
        <dbReference type="ARBA" id="ARBA00022500"/>
    </source>
</evidence>
<feature type="region of interest" description="Disordered" evidence="11">
    <location>
        <begin position="150"/>
        <end position="195"/>
    </location>
</feature>
<keyword evidence="7 10" id="KW-0283">Flagellar rotation</keyword>
<dbReference type="GO" id="GO:0005886">
    <property type="term" value="C:plasma membrane"/>
    <property type="evidence" value="ECO:0007669"/>
    <property type="project" value="UniProtKB-SubCell"/>
</dbReference>
<comment type="subcellular location">
    <subcellularLocation>
        <location evidence="10">Cell inner membrane</location>
    </subcellularLocation>
    <subcellularLocation>
        <location evidence="2">Cell membrane</location>
        <topology evidence="2">Single-pass membrane protein</topology>
    </subcellularLocation>
</comment>
<keyword evidence="9 10" id="KW-0472">Membrane</keyword>
<keyword evidence="13" id="KW-1185">Reference proteome</keyword>
<evidence type="ECO:0000256" key="8">
    <source>
        <dbReference type="ARBA" id="ARBA00022989"/>
    </source>
</evidence>
<accession>A0A2A2FCD1</accession>
<name>A0A2A2FCD1_9GAMM</name>
<dbReference type="EMBL" id="NSKD01000001">
    <property type="protein sequence ID" value="PAU82235.1"/>
    <property type="molecule type" value="Genomic_DNA"/>
</dbReference>
<comment type="caution">
    <text evidence="12">The sequence shown here is derived from an EMBL/GenBank/DDBJ whole genome shotgun (WGS) entry which is preliminary data.</text>
</comment>
<evidence type="ECO:0000313" key="13">
    <source>
        <dbReference type="Proteomes" id="UP000218896"/>
    </source>
</evidence>
<keyword evidence="10" id="KW-0997">Cell inner membrane</keyword>
<evidence type="ECO:0000256" key="2">
    <source>
        <dbReference type="ARBA" id="ARBA00004162"/>
    </source>
</evidence>
<comment type="function">
    <text evidence="1 10">Controls the rotational direction of flagella during chemotaxis.</text>
</comment>
<evidence type="ECO:0000256" key="1">
    <source>
        <dbReference type="ARBA" id="ARBA00002254"/>
    </source>
</evidence>
<evidence type="ECO:0000256" key="9">
    <source>
        <dbReference type="ARBA" id="ARBA00023136"/>
    </source>
</evidence>
<dbReference type="Pfam" id="PF03748">
    <property type="entry name" value="FliL"/>
    <property type="match status" value="1"/>
</dbReference>
<keyword evidence="6" id="KW-0812">Transmembrane</keyword>
<keyword evidence="8" id="KW-1133">Transmembrane helix</keyword>
<evidence type="ECO:0000256" key="7">
    <source>
        <dbReference type="ARBA" id="ARBA00022779"/>
    </source>
</evidence>
<protein>
    <recommendedName>
        <fullName evidence="10">Flagellar protein FliL</fullName>
    </recommendedName>
</protein>
<evidence type="ECO:0000256" key="6">
    <source>
        <dbReference type="ARBA" id="ARBA00022692"/>
    </source>
</evidence>
<dbReference type="GO" id="GO:0071978">
    <property type="term" value="P:bacterial-type flagellum-dependent swarming motility"/>
    <property type="evidence" value="ECO:0007669"/>
    <property type="project" value="TreeGrafter"/>
</dbReference>
<comment type="similarity">
    <text evidence="3 10">Belongs to the FliL family.</text>
</comment>
<proteinExistence type="inferred from homology"/>
<organism evidence="12 13">
    <name type="scientific">Halovibrio salipaludis</name>
    <dbReference type="NCBI Taxonomy" id="2032626"/>
    <lineage>
        <taxon>Bacteria</taxon>
        <taxon>Pseudomonadati</taxon>
        <taxon>Pseudomonadota</taxon>
        <taxon>Gammaproteobacteria</taxon>
        <taxon>Oceanospirillales</taxon>
        <taxon>Halomonadaceae</taxon>
        <taxon>Halovibrio</taxon>
    </lineage>
</organism>
<keyword evidence="5 10" id="KW-0145">Chemotaxis</keyword>
<dbReference type="GO" id="GO:0009425">
    <property type="term" value="C:bacterial-type flagellum basal body"/>
    <property type="evidence" value="ECO:0007669"/>
    <property type="project" value="InterPro"/>
</dbReference>
<evidence type="ECO:0000256" key="11">
    <source>
        <dbReference type="SAM" id="MobiDB-lite"/>
    </source>
</evidence>
<evidence type="ECO:0000256" key="3">
    <source>
        <dbReference type="ARBA" id="ARBA00008281"/>
    </source>
</evidence>
<dbReference type="InterPro" id="IPR005503">
    <property type="entry name" value="FliL"/>
</dbReference>
<keyword evidence="4" id="KW-1003">Cell membrane</keyword>
<gene>
    <name evidence="12" type="ORF">CK501_03575</name>
</gene>
<dbReference type="PANTHER" id="PTHR35091">
    <property type="entry name" value="FLAGELLAR PROTEIN FLIL"/>
    <property type="match status" value="1"/>
</dbReference>
<evidence type="ECO:0000256" key="10">
    <source>
        <dbReference type="RuleBase" id="RU364125"/>
    </source>
</evidence>
<dbReference type="PANTHER" id="PTHR35091:SF2">
    <property type="entry name" value="FLAGELLAR PROTEIN FLIL"/>
    <property type="match status" value="1"/>
</dbReference>
<dbReference type="AlphaFoldDB" id="A0A2A2FCD1"/>
<dbReference type="GO" id="GO:0006935">
    <property type="term" value="P:chemotaxis"/>
    <property type="evidence" value="ECO:0007669"/>
    <property type="project" value="UniProtKB-KW"/>
</dbReference>
<sequence length="195" mass="21141">MPTPVTFLRAGCTTAPGRLQWGVSYHPQSRTASFMRQFTLLLLALTAPLALAAGGGGDDGPPSTYLELSPAFVVNIGDPDQAGSYAKAKVTLRFHEAQARKKAEAHTPWLRHEVVMLISDRSVDELRSAEGQDTLRSDIRNAVNERLVSEIPALKQKPEEAQADSEENNGSSEDEPLPSGPVREVLLPGFIVQAR</sequence>